<dbReference type="SUPFAM" id="SSF53822">
    <property type="entry name" value="Periplasmic binding protein-like I"/>
    <property type="match status" value="1"/>
</dbReference>
<comment type="catalytic activity">
    <reaction evidence="1">
        <text>ATP + protein L-histidine = ADP + protein N-phospho-L-histidine.</text>
        <dbReference type="EC" id="2.7.13.3"/>
    </reaction>
</comment>
<dbReference type="Gene3D" id="3.40.190.10">
    <property type="entry name" value="Periplasmic binding protein-like II"/>
    <property type="match status" value="4"/>
</dbReference>
<dbReference type="EMBL" id="AZAC01000003">
    <property type="protein sequence ID" value="KIX15455.1"/>
    <property type="molecule type" value="Genomic_DNA"/>
</dbReference>
<keyword evidence="5" id="KW-0418">Kinase</keyword>
<dbReference type="InterPro" id="IPR001610">
    <property type="entry name" value="PAC"/>
</dbReference>
<evidence type="ECO:0000256" key="4">
    <source>
        <dbReference type="ARBA" id="ARBA00022679"/>
    </source>
</evidence>
<gene>
    <name evidence="10" type="ORF">X474_04095</name>
</gene>
<feature type="domain" description="PAC" evidence="9">
    <location>
        <begin position="1265"/>
        <end position="1317"/>
    </location>
</feature>
<dbReference type="InterPro" id="IPR028082">
    <property type="entry name" value="Peripla_BP_I"/>
</dbReference>
<dbReference type="EC" id="2.7.13.3" evidence="2"/>
<feature type="transmembrane region" description="Helical" evidence="7">
    <location>
        <begin position="894"/>
        <end position="918"/>
    </location>
</feature>
<dbReference type="PROSITE" id="PS50113">
    <property type="entry name" value="PAC"/>
    <property type="match status" value="5"/>
</dbReference>
<dbReference type="InterPro" id="IPR025997">
    <property type="entry name" value="SBP_2_dom"/>
</dbReference>
<proteinExistence type="predicted"/>
<dbReference type="InterPro" id="IPR052162">
    <property type="entry name" value="Sensor_kinase/Photoreceptor"/>
</dbReference>
<keyword evidence="7" id="KW-1133">Transmembrane helix</keyword>
<keyword evidence="11" id="KW-1185">Reference proteome</keyword>
<keyword evidence="7" id="KW-0472">Membrane</keyword>
<evidence type="ECO:0000256" key="6">
    <source>
        <dbReference type="SAM" id="Coils"/>
    </source>
</evidence>
<dbReference type="SMART" id="SM00062">
    <property type="entry name" value="PBPb"/>
    <property type="match status" value="2"/>
</dbReference>
<evidence type="ECO:0000256" key="1">
    <source>
        <dbReference type="ARBA" id="ARBA00000085"/>
    </source>
</evidence>
<dbReference type="InterPro" id="IPR035965">
    <property type="entry name" value="PAS-like_dom_sf"/>
</dbReference>
<dbReference type="SUPFAM" id="SSF53850">
    <property type="entry name" value="Periplasmic binding protein-like II"/>
    <property type="match status" value="2"/>
</dbReference>
<dbReference type="Pfam" id="PF13426">
    <property type="entry name" value="PAS_9"/>
    <property type="match status" value="2"/>
</dbReference>
<dbReference type="STRING" id="1429043.X474_04095"/>
<evidence type="ECO:0000256" key="3">
    <source>
        <dbReference type="ARBA" id="ARBA00022553"/>
    </source>
</evidence>
<feature type="domain" description="PAC" evidence="9">
    <location>
        <begin position="1009"/>
        <end position="1060"/>
    </location>
</feature>
<dbReference type="Gene3D" id="3.40.50.2300">
    <property type="match status" value="2"/>
</dbReference>
<evidence type="ECO:0000259" key="8">
    <source>
        <dbReference type="PROSITE" id="PS50112"/>
    </source>
</evidence>
<dbReference type="Proteomes" id="UP000032233">
    <property type="component" value="Unassembled WGS sequence"/>
</dbReference>
<feature type="domain" description="PAS" evidence="8">
    <location>
        <begin position="1209"/>
        <end position="1262"/>
    </location>
</feature>
<reference evidence="10 11" key="1">
    <citation type="submission" date="2013-11" db="EMBL/GenBank/DDBJ databases">
        <title>Metagenomic analysis of a methanogenic consortium involved in long chain n-alkane degradation.</title>
        <authorList>
            <person name="Davidova I.A."/>
            <person name="Callaghan A.V."/>
            <person name="Wawrik B."/>
            <person name="Pruitt S."/>
            <person name="Marks C."/>
            <person name="Duncan K.E."/>
            <person name="Suflita J.M."/>
        </authorList>
    </citation>
    <scope>NUCLEOTIDE SEQUENCE [LARGE SCALE GENOMIC DNA]</scope>
    <source>
        <strain evidence="10 11">SPR</strain>
    </source>
</reference>
<sequence length="1610" mass="184374">MHLKSQRKRPTIATKPRKHKAAQRCLLKRPVKLLPVQILLIILLCLVLNSAMASTSPVRFLSSVQLKKNISFTLLIPREDPFWQKNTEFAKIMAKSLDIRLKVKAFQDDPQKLFNLTEEACREGTDGIIFQSFENTGEKLLEVTEKYKVPSFLINTPLLKADFLPRSKYRYWLGQMIPDDLKAGTTLIQQLMDQARKGRVHSHHILAITGDPNQEASINRQKGLEKYLKYARDVKSLTIVHADWDPKKAVAKFKEQIKQNPQINIIWCANDNMALAVAEAAEKEMPGKQFYIGGIDWEARAIKAIGEKKLAVSVGGHFAEAAWAILLLYDYLNGMDFATEQINFHSPMIAINQNNYLLFTDLMSLKPDEMDFRPLSKIHNSKRTGYEFNLQKLATNLEDFTQAAAKNFSLTPREKNFLKAHPQISLGVMDAWPPMNFMDKEGSPSGIGADYIKALNKLLGGVLKITPAPFAQNLSQVKDKKLDALMDVTPKPEREEFLNFTRPYLTIPHVIVAKRDGPYYAAEEDLANKTLALEKGFYSVKYFRDKDPTLTIKEYPNTALALDAVARGSADAYAGNRAVATWIMDNEIMQNLMVQGRIKRPGSVLAIGVRKDWPELATILDKALAALPVDQIREVQRRWTGQEGKQWESLSSQLSQSETVFLKKHPDLRLGVTSAWAPYSYLDQEQKHAGVASDYLRIIAKKLGITLTPITGLSNEQTLKQIKKGEIDIIPTIMPGPDHAEFLDFTKPYLRLPLLVITRKDAPYISSLSGLKKKDIAMIRGHTPQKRLAEDLPGLNYLWFDNLEEAFRAVSEGRTFAIVETLDALNFAKNILEIENLKIATPTDYSIEIAMGVRKNLPLLATILDKGLSQFTDREKSIIKEKWGNIRVQKRTDWQMVVIAVVLTGMGVGIVLLVFFWWNRKLAGEVAQRKAAEERFKTMAANVPGAIFQTKIMQNCELEHLYLSQKTKDFFGFDAEEVLQKKLLLKFHPEDQKRIKREFQYALTHKNIINIVGRIVLPDGTEKWIRLSASPSYSEQHGLIYNGFILDISKRKNAEHEYLASERKINAMSRAVEDALIMIDDHGKVLFWNPAAENLFGYTQEEAMGLNVHSLTAPPHYKEQIQAGFKRFAMTGEGNVLGKTVEIEASNRKGILFPVEVTLSSFQFDDRWYAVGTVRDISERKQAEKELKQSREDFRIIADYTYNWEAWHDREGRLLWMNPAVKRVTGYTKEECLQMPDFPKPIIHPSDFKLWGKCLMQAQEQNQGSDKIFRIITKEGEERWASLSWNPVFDQEKHFTGFRTSVEDITYRKLAEDQLKFTQYTVDMAVQSIFWVDPISGKIVYVNDAASISLGYSKKKLLELKISQIDPSYEGENFAQLVSSLRRKKVLNIQSKHLAKNGSTLDVELSLCLLTHNQRQVIIVFAKDVTEQKEAERMLKESQGRLDMALTASNTGLWDWYPEKDIHYHSDQYFMQLGYNRGDFQGVQNPLLEMMHPEDIIRFEKGMEIYTSGQSNNYNQEFRLRAKDGSYRWILSRGRVMQRDPQGKILRILGVHLDITKRKKAEQELKENLEELERFSRLVVGREEKMINLKQEINSLLNNLDQEPKYKIVN</sequence>
<dbReference type="Gene3D" id="3.30.450.20">
    <property type="entry name" value="PAS domain"/>
    <property type="match status" value="5"/>
</dbReference>
<dbReference type="Pfam" id="PF08447">
    <property type="entry name" value="PAS_3"/>
    <property type="match status" value="3"/>
</dbReference>
<evidence type="ECO:0000259" key="9">
    <source>
        <dbReference type="PROSITE" id="PS50113"/>
    </source>
</evidence>
<dbReference type="Pfam" id="PF13407">
    <property type="entry name" value="Peripla_BP_4"/>
    <property type="match status" value="1"/>
</dbReference>
<comment type="caution">
    <text evidence="10">The sequence shown here is derived from an EMBL/GenBank/DDBJ whole genome shotgun (WGS) entry which is preliminary data.</text>
</comment>
<name>A0A0D2K1A0_9BACT</name>
<dbReference type="GO" id="GO:0004673">
    <property type="term" value="F:protein histidine kinase activity"/>
    <property type="evidence" value="ECO:0007669"/>
    <property type="project" value="UniProtKB-EC"/>
</dbReference>
<dbReference type="CDD" id="cd06324">
    <property type="entry name" value="PBP1_ABC_sugar_binding-like"/>
    <property type="match status" value="1"/>
</dbReference>
<dbReference type="InParanoid" id="A0A0D2K1A0"/>
<evidence type="ECO:0000256" key="2">
    <source>
        <dbReference type="ARBA" id="ARBA00012438"/>
    </source>
</evidence>
<feature type="coiled-coil region" evidence="6">
    <location>
        <begin position="1555"/>
        <end position="1599"/>
    </location>
</feature>
<dbReference type="CDD" id="cd00130">
    <property type="entry name" value="PAS"/>
    <property type="match status" value="5"/>
</dbReference>
<feature type="domain" description="PAS" evidence="8">
    <location>
        <begin position="932"/>
        <end position="1006"/>
    </location>
</feature>
<dbReference type="SMART" id="SM00086">
    <property type="entry name" value="PAC"/>
    <property type="match status" value="5"/>
</dbReference>
<dbReference type="InterPro" id="IPR013655">
    <property type="entry name" value="PAS_fold_3"/>
</dbReference>
<feature type="domain" description="PAC" evidence="9">
    <location>
        <begin position="1139"/>
        <end position="1189"/>
    </location>
</feature>
<dbReference type="InterPro" id="IPR000014">
    <property type="entry name" value="PAS"/>
</dbReference>
<evidence type="ECO:0000313" key="11">
    <source>
        <dbReference type="Proteomes" id="UP000032233"/>
    </source>
</evidence>
<evidence type="ECO:0000256" key="7">
    <source>
        <dbReference type="SAM" id="Phobius"/>
    </source>
</evidence>
<dbReference type="OrthoDB" id="9176708at2"/>
<dbReference type="PATRIC" id="fig|1429043.3.peg.869"/>
<dbReference type="PANTHER" id="PTHR43304:SF1">
    <property type="entry name" value="PAC DOMAIN-CONTAINING PROTEIN"/>
    <property type="match status" value="1"/>
</dbReference>
<keyword evidence="6" id="KW-0175">Coiled coil</keyword>
<protein>
    <recommendedName>
        <fullName evidence="2">histidine kinase</fullName>
        <ecNumber evidence="2">2.7.13.3</ecNumber>
    </recommendedName>
</protein>
<organism evidence="10 11">
    <name type="scientific">Dethiosulfatarculus sandiegensis</name>
    <dbReference type="NCBI Taxonomy" id="1429043"/>
    <lineage>
        <taxon>Bacteria</taxon>
        <taxon>Pseudomonadati</taxon>
        <taxon>Thermodesulfobacteriota</taxon>
        <taxon>Desulfarculia</taxon>
        <taxon>Desulfarculales</taxon>
        <taxon>Desulfarculaceae</taxon>
        <taxon>Dethiosulfatarculus</taxon>
    </lineage>
</organism>
<dbReference type="SUPFAM" id="SSF55785">
    <property type="entry name" value="PYP-like sensor domain (PAS domain)"/>
    <property type="match status" value="5"/>
</dbReference>
<feature type="domain" description="PAC" evidence="9">
    <location>
        <begin position="1514"/>
        <end position="1567"/>
    </location>
</feature>
<dbReference type="NCBIfam" id="TIGR00229">
    <property type="entry name" value="sensory_box"/>
    <property type="match status" value="5"/>
</dbReference>
<dbReference type="SMART" id="SM00091">
    <property type="entry name" value="PAS"/>
    <property type="match status" value="5"/>
</dbReference>
<evidence type="ECO:0000313" key="10">
    <source>
        <dbReference type="EMBL" id="KIX15455.1"/>
    </source>
</evidence>
<dbReference type="PROSITE" id="PS50112">
    <property type="entry name" value="PAS"/>
    <property type="match status" value="3"/>
</dbReference>
<keyword evidence="3" id="KW-0597">Phosphoprotein</keyword>
<feature type="domain" description="PAS" evidence="8">
    <location>
        <begin position="1061"/>
        <end position="1114"/>
    </location>
</feature>
<dbReference type="Pfam" id="PF00497">
    <property type="entry name" value="SBP_bac_3"/>
    <property type="match status" value="2"/>
</dbReference>
<keyword evidence="7" id="KW-0812">Transmembrane</keyword>
<dbReference type="CDD" id="cd01007">
    <property type="entry name" value="PBP2_BvgS_HisK_like"/>
    <property type="match status" value="2"/>
</dbReference>
<evidence type="ECO:0000256" key="5">
    <source>
        <dbReference type="ARBA" id="ARBA00022777"/>
    </source>
</evidence>
<keyword evidence="4" id="KW-0808">Transferase</keyword>
<dbReference type="InterPro" id="IPR001638">
    <property type="entry name" value="Solute-binding_3/MltF_N"/>
</dbReference>
<feature type="domain" description="PAC" evidence="9">
    <location>
        <begin position="1387"/>
        <end position="1437"/>
    </location>
</feature>
<accession>A0A0D2K1A0</accession>
<dbReference type="PANTHER" id="PTHR43304">
    <property type="entry name" value="PHYTOCHROME-LIKE PROTEIN CPH1"/>
    <property type="match status" value="1"/>
</dbReference>
<dbReference type="InterPro" id="IPR000700">
    <property type="entry name" value="PAS-assoc_C"/>
</dbReference>